<reference evidence="3" key="1">
    <citation type="submission" date="2019-12" db="EMBL/GenBank/DDBJ databases">
        <title>Whole-genome sequence of tobacco pathogen Ralstonia pseudosolanacearum strain RS, originating from Yunnan province of China.</title>
        <authorList>
            <person name="Lu C.-H."/>
        </authorList>
    </citation>
    <scope>NUCLEOTIDE SEQUENCE [LARGE SCALE GENOMIC DNA]</scope>
    <source>
        <strain evidence="3">RS</strain>
        <plasmid evidence="3">pRS</plasmid>
    </source>
</reference>
<keyword evidence="1" id="KW-1133">Transmembrane helix</keyword>
<feature type="transmembrane region" description="Helical" evidence="1">
    <location>
        <begin position="463"/>
        <end position="482"/>
    </location>
</feature>
<accession>A0ABX7ZZY8</accession>
<dbReference type="EMBL" id="CP046675">
    <property type="protein sequence ID" value="QUP60826.1"/>
    <property type="molecule type" value="Genomic_DNA"/>
</dbReference>
<feature type="transmembrane region" description="Helical" evidence="1">
    <location>
        <begin position="954"/>
        <end position="975"/>
    </location>
</feature>
<dbReference type="PANTHER" id="PTHR32063">
    <property type="match status" value="1"/>
</dbReference>
<feature type="transmembrane region" description="Helical" evidence="1">
    <location>
        <begin position="858"/>
        <end position="876"/>
    </location>
</feature>
<feature type="transmembrane region" description="Helical" evidence="1">
    <location>
        <begin position="431"/>
        <end position="451"/>
    </location>
</feature>
<gene>
    <name evidence="2" type="ORF">GO999_20040</name>
</gene>
<feature type="transmembrane region" description="Helical" evidence="1">
    <location>
        <begin position="360"/>
        <end position="381"/>
    </location>
</feature>
<dbReference type="PANTHER" id="PTHR32063:SF21">
    <property type="entry name" value="MULTIDRUG RESISTANCE PROTEIN MDTB"/>
    <property type="match status" value="1"/>
</dbReference>
<geneLocation type="plasmid" evidence="2 3">
    <name>pRS</name>
</geneLocation>
<dbReference type="Proteomes" id="UP000680989">
    <property type="component" value="Plasmid pRS"/>
</dbReference>
<dbReference type="InterPro" id="IPR027463">
    <property type="entry name" value="AcrB_DN_DC_subdom"/>
</dbReference>
<dbReference type="Gene3D" id="3.30.2090.10">
    <property type="entry name" value="Multidrug efflux transporter AcrB TolC docking domain, DN and DC subdomains"/>
    <property type="match status" value="2"/>
</dbReference>
<dbReference type="Gene3D" id="3.30.70.1320">
    <property type="entry name" value="Multidrug efflux transporter AcrB pore domain like"/>
    <property type="match status" value="1"/>
</dbReference>
<feature type="transmembrane region" description="Helical" evidence="1">
    <location>
        <begin position="334"/>
        <end position="353"/>
    </location>
</feature>
<feature type="transmembrane region" description="Helical" evidence="1">
    <location>
        <begin position="529"/>
        <end position="548"/>
    </location>
</feature>
<evidence type="ECO:0000313" key="3">
    <source>
        <dbReference type="Proteomes" id="UP000680989"/>
    </source>
</evidence>
<dbReference type="Pfam" id="PF00873">
    <property type="entry name" value="ACR_tran"/>
    <property type="match status" value="1"/>
</dbReference>
<organism evidence="2 3">
    <name type="scientific">Ralstonia nicotianae</name>
    <dbReference type="NCBI Taxonomy" id="3037696"/>
    <lineage>
        <taxon>Bacteria</taxon>
        <taxon>Pseudomonadati</taxon>
        <taxon>Pseudomonadota</taxon>
        <taxon>Betaproteobacteria</taxon>
        <taxon>Burkholderiales</taxon>
        <taxon>Burkholderiaceae</taxon>
        <taxon>Ralstonia</taxon>
        <taxon>Ralstonia solanacearum species complex</taxon>
    </lineage>
</organism>
<keyword evidence="2" id="KW-0614">Plasmid</keyword>
<feature type="transmembrane region" description="Helical" evidence="1">
    <location>
        <begin position="987"/>
        <end position="1013"/>
    </location>
</feature>
<keyword evidence="1" id="KW-0812">Transmembrane</keyword>
<name>A0ABX7ZZY8_9RALS</name>
<evidence type="ECO:0000256" key="1">
    <source>
        <dbReference type="SAM" id="Phobius"/>
    </source>
</evidence>
<dbReference type="NCBIfam" id="NF007798">
    <property type="entry name" value="PRK10503.1"/>
    <property type="match status" value="1"/>
</dbReference>
<evidence type="ECO:0000313" key="2">
    <source>
        <dbReference type="EMBL" id="QUP60826.1"/>
    </source>
</evidence>
<dbReference type="Gene3D" id="3.30.70.1440">
    <property type="entry name" value="Multidrug efflux transporter AcrB pore domain"/>
    <property type="match status" value="1"/>
</dbReference>
<dbReference type="RefSeq" id="WP_211907161.1">
    <property type="nucleotide sequence ID" value="NZ_CP046675.1"/>
</dbReference>
<dbReference type="Gene3D" id="3.30.70.1430">
    <property type="entry name" value="Multidrug efflux transporter AcrB pore domain"/>
    <property type="match status" value="2"/>
</dbReference>
<dbReference type="SUPFAM" id="SSF82693">
    <property type="entry name" value="Multidrug efflux transporter AcrB pore domain, PN1, PN2, PC1 and PC2 subdomains"/>
    <property type="match status" value="3"/>
</dbReference>
<keyword evidence="3" id="KW-1185">Reference proteome</keyword>
<dbReference type="SUPFAM" id="SSF82866">
    <property type="entry name" value="Multidrug efflux transporter AcrB transmembrane domain"/>
    <property type="match status" value="2"/>
</dbReference>
<dbReference type="SUPFAM" id="SSF82714">
    <property type="entry name" value="Multidrug efflux transporter AcrB TolC docking domain, DN and DC subdomains"/>
    <property type="match status" value="2"/>
</dbReference>
<proteinExistence type="predicted"/>
<dbReference type="PRINTS" id="PR00702">
    <property type="entry name" value="ACRIFLAVINRP"/>
</dbReference>
<dbReference type="NCBIfam" id="NF033617">
    <property type="entry name" value="RND_permease_2"/>
    <property type="match status" value="1"/>
</dbReference>
<feature type="transmembrane region" description="Helical" evidence="1">
    <location>
        <begin position="908"/>
        <end position="934"/>
    </location>
</feature>
<dbReference type="InterPro" id="IPR001036">
    <property type="entry name" value="Acrflvin-R"/>
</dbReference>
<dbReference type="Gene3D" id="1.20.1640.10">
    <property type="entry name" value="Multidrug efflux transporter AcrB transmembrane domain"/>
    <property type="match status" value="2"/>
</dbReference>
<sequence>MNPSRIFILRPVATTLLMVAILLSGLVAYRMLPLSALPEVDYPTIQVTTLYPGASPDVMTSSITAPLERQFGQMPGLKQMTSASSGGASVITLQFDLSLSLDIAEQEVQAAINAAGNLLPTDLPMPPIYSKVNPADAPILTLAITSRTLPLPKLEDIVDTRVAQKLSQLPGIGLVSISGGQRPAVRIQANTQALAALGLSIDDIRTAIGNANVNGAKGSFDGPMRASTIDANDQLRSAAEYGTMIVAYKNGAPIRLTDVAQIIDGAENSKLAAWANTTPAIILNVQRQPGANVIDVVNRAKALLPQLKDTLPANIDVAVLTDRTTTIRASVADVQFELLLAVALVVMVIFLFLRNIPATIIPAVAVPLSLVGTFGVMYLAGFSVNNLTLMALTIATGFVVDDAIVMIENIARYIEDGDPPMEAALKGARQIGFTIISLTFSLIAVLIPLLFMSDVVGRLFREFAITLAVSILISAVVSLTLTPMMCARLLRHIPEPEQTRFYHAAGQFFDNVIAQYGRMLQWVLDRQRTTLLVAIGTLALTGLLYVYVPKGFFPVQDTGVIQGISDATQSISFPAMAERQQKLAEVILKDPAVESLSSFIGVDGTNTTLNSGRMLINLKPKDARDADATEIIQRLQPELAKVGGISLFMQPVQDLTIEDRVSRTQYQFTVEDPDPNNLSKWVPRLVERLQQTGELRDVASDLQDNGLRAYVQIDRDKAAVYGVTTAAVDSALYSAYGQRLISTIFTQSNQYRVVLEAAPQLQKGPQSLYDLRVASTGGQQVPLGAFATVVEQPGSLVVNHQGQFPSATISFNLASGASLGAAVDAINAAEQAIGLPASMQTSFQGAALAFQSSLSNELWLILAAIITMYIVLGVLYESTIHPVTILSTLPSAGVGALLSLLVSGKDMGIIAIIGIILLIGIVKKNAIMMIDFALEAEREQGMAPRDAIYQACLLRFRPILMTTMAALLGALPLMLGTGVGSELRQPLGITMVGGLLVSQVLTLFTTPVIYLAFDSLGHRLRDWRERRAARRTGADQSGSQP</sequence>
<keyword evidence="1" id="KW-0472">Membrane</keyword>
<protein>
    <submittedName>
        <fullName evidence="2">MdtB/MuxB family multidrug efflux RND transporter permease subunit</fullName>
    </submittedName>
</protein>